<dbReference type="InterPro" id="IPR050833">
    <property type="entry name" value="Poly_Biosynth_Transport"/>
</dbReference>
<keyword evidence="3 6" id="KW-0812">Transmembrane</keyword>
<feature type="transmembrane region" description="Helical" evidence="6">
    <location>
        <begin position="79"/>
        <end position="102"/>
    </location>
</feature>
<dbReference type="Pfam" id="PF01943">
    <property type="entry name" value="Polysacc_synt"/>
    <property type="match status" value="1"/>
</dbReference>
<proteinExistence type="predicted"/>
<feature type="transmembrane region" description="Helical" evidence="6">
    <location>
        <begin position="44"/>
        <end position="67"/>
    </location>
</feature>
<keyword evidence="2" id="KW-1003">Cell membrane</keyword>
<dbReference type="RefSeq" id="WP_194739107.1">
    <property type="nucleotide sequence ID" value="NZ_JADKYY010000005.1"/>
</dbReference>
<feature type="transmembrane region" description="Helical" evidence="6">
    <location>
        <begin position="9"/>
        <end position="32"/>
    </location>
</feature>
<feature type="transmembrane region" description="Helical" evidence="6">
    <location>
        <begin position="387"/>
        <end position="407"/>
    </location>
</feature>
<evidence type="ECO:0000256" key="3">
    <source>
        <dbReference type="ARBA" id="ARBA00022692"/>
    </source>
</evidence>
<dbReference type="Proteomes" id="UP000694480">
    <property type="component" value="Unassembled WGS sequence"/>
</dbReference>
<evidence type="ECO:0000313" key="7">
    <source>
        <dbReference type="EMBL" id="MBF5027176.1"/>
    </source>
</evidence>
<evidence type="ECO:0000256" key="2">
    <source>
        <dbReference type="ARBA" id="ARBA00022475"/>
    </source>
</evidence>
<protein>
    <submittedName>
        <fullName evidence="7">Oligosaccharide flippase family protein</fullName>
    </submittedName>
</protein>
<feature type="transmembrane region" description="Helical" evidence="6">
    <location>
        <begin position="217"/>
        <end position="233"/>
    </location>
</feature>
<keyword evidence="8" id="KW-1185">Reference proteome</keyword>
<feature type="transmembrane region" description="Helical" evidence="6">
    <location>
        <begin position="295"/>
        <end position="316"/>
    </location>
</feature>
<dbReference type="GO" id="GO:0005886">
    <property type="term" value="C:plasma membrane"/>
    <property type="evidence" value="ECO:0007669"/>
    <property type="project" value="UniProtKB-SubCell"/>
</dbReference>
<evidence type="ECO:0000256" key="4">
    <source>
        <dbReference type="ARBA" id="ARBA00022989"/>
    </source>
</evidence>
<keyword evidence="5 6" id="KW-0472">Membrane</keyword>
<evidence type="ECO:0000313" key="8">
    <source>
        <dbReference type="Proteomes" id="UP000694480"/>
    </source>
</evidence>
<feature type="transmembrane region" description="Helical" evidence="6">
    <location>
        <begin position="328"/>
        <end position="350"/>
    </location>
</feature>
<feature type="transmembrane region" description="Helical" evidence="6">
    <location>
        <begin position="253"/>
        <end position="274"/>
    </location>
</feature>
<dbReference type="EMBL" id="JADKYY010000005">
    <property type="protein sequence ID" value="MBF5027176.1"/>
    <property type="molecule type" value="Genomic_DNA"/>
</dbReference>
<evidence type="ECO:0000256" key="6">
    <source>
        <dbReference type="SAM" id="Phobius"/>
    </source>
</evidence>
<feature type="transmembrane region" description="Helical" evidence="6">
    <location>
        <begin position="114"/>
        <end position="135"/>
    </location>
</feature>
<keyword evidence="4 6" id="KW-1133">Transmembrane helix</keyword>
<feature type="transmembrane region" description="Helical" evidence="6">
    <location>
        <begin position="419"/>
        <end position="437"/>
    </location>
</feature>
<name>A0A930YVP3_9FLAO</name>
<organism evidence="7 8">
    <name type="scientific">Planobacterium oryzisoli</name>
    <dbReference type="NCBI Taxonomy" id="2771435"/>
    <lineage>
        <taxon>Bacteria</taxon>
        <taxon>Pseudomonadati</taxon>
        <taxon>Bacteroidota</taxon>
        <taxon>Flavobacteriia</taxon>
        <taxon>Flavobacteriales</taxon>
        <taxon>Weeksellaceae</taxon>
        <taxon>Chryseobacterium group</taxon>
        <taxon>Chryseobacterium</taxon>
    </lineage>
</organism>
<sequence length="471" mass="53411">MKKLLSETIIYGIGAILPRIILFVLNPLYILFIPREEFAQFTSLYALVSFVNIVLTFGFETAFFRFASEKGSEKKVLSTAFWFTALISGVFLVLTILFSTQIASGLGYSSTPEYIRWFAMIAFFDALTMIPLAYLRFKNRPVTYSAIRVGQSLIQTLLVLALFFVIPRELSKDFGLKQNVSIAFFSNLVGSIASALMLIPVFLRIRFSMDRALLTRMVPYAFPVMVAGFAFMVNENFDKAVQIYFISKEQAGAYGGVYKLAVVMTLFVTAYRMGIEPYFFKQMHRANAKNTYAKITEYFTLFGSVAALAIITNISWLKLLFIPNESYWIALDIIPFIVLANLCFGIYYNLSTWYKVTDRTLVGTYLSWLGAALTIALNLLLLKRYGFMVSAYATLLVYFVMMVLSYLLGQKYYPIPYRVGKISLILALLVGASFLSFEVFDQNLWIGNLILLLFCGTILLVFPGLFNRKST</sequence>
<evidence type="ECO:0000256" key="1">
    <source>
        <dbReference type="ARBA" id="ARBA00004651"/>
    </source>
</evidence>
<feature type="transmembrane region" description="Helical" evidence="6">
    <location>
        <begin position="443"/>
        <end position="466"/>
    </location>
</feature>
<dbReference type="PANTHER" id="PTHR30250:SF11">
    <property type="entry name" value="O-ANTIGEN TRANSPORTER-RELATED"/>
    <property type="match status" value="1"/>
</dbReference>
<dbReference type="InterPro" id="IPR002797">
    <property type="entry name" value="Polysacc_synth"/>
</dbReference>
<feature type="transmembrane region" description="Helical" evidence="6">
    <location>
        <begin position="182"/>
        <end position="205"/>
    </location>
</feature>
<comment type="caution">
    <text evidence="7">The sequence shown here is derived from an EMBL/GenBank/DDBJ whole genome shotgun (WGS) entry which is preliminary data.</text>
</comment>
<evidence type="ECO:0000256" key="5">
    <source>
        <dbReference type="ARBA" id="ARBA00023136"/>
    </source>
</evidence>
<comment type="subcellular location">
    <subcellularLocation>
        <location evidence="1">Cell membrane</location>
        <topology evidence="1">Multi-pass membrane protein</topology>
    </subcellularLocation>
</comment>
<accession>A0A930YVP3</accession>
<feature type="transmembrane region" description="Helical" evidence="6">
    <location>
        <begin position="362"/>
        <end position="381"/>
    </location>
</feature>
<dbReference type="AlphaFoldDB" id="A0A930YVP3"/>
<gene>
    <name evidence="7" type="ORF">IC612_05125</name>
</gene>
<feature type="transmembrane region" description="Helical" evidence="6">
    <location>
        <begin position="147"/>
        <end position="166"/>
    </location>
</feature>
<dbReference type="PANTHER" id="PTHR30250">
    <property type="entry name" value="PST FAMILY PREDICTED COLANIC ACID TRANSPORTER"/>
    <property type="match status" value="1"/>
</dbReference>
<reference evidence="7" key="1">
    <citation type="submission" date="2020-11" db="EMBL/GenBank/DDBJ databases">
        <title>Genome seq and assembly of Planobacterium sp.</title>
        <authorList>
            <person name="Chhetri G."/>
        </authorList>
    </citation>
    <scope>NUCLEOTIDE SEQUENCE</scope>
    <source>
        <strain evidence="7">GCR5</strain>
    </source>
</reference>